<dbReference type="Proteomes" id="UP000041254">
    <property type="component" value="Unassembled WGS sequence"/>
</dbReference>
<proteinExistence type="predicted"/>
<protein>
    <submittedName>
        <fullName evidence="1">Uncharacterized protein</fullName>
    </submittedName>
</protein>
<dbReference type="VEuPathDB" id="CryptoDB:Vbra_10539"/>
<gene>
    <name evidence="1" type="ORF">Vbra_10539</name>
</gene>
<evidence type="ECO:0000313" key="1">
    <source>
        <dbReference type="EMBL" id="CEM38527.1"/>
    </source>
</evidence>
<sequence>MACICPIRAPPSNRPAVCKISCHTCHHQSIIRSSVPLRPGRAALHLDGHLTLTVNILFAGLVGIPLAADHRQNDRDGSVVAHRLGASWANATHMAGLRLFQGKIQLAKQLSQSSLALSSAAHDMLTGATGLIDTLAAHQQPGTFVQMGEHFNQPRPPPRGYKKCTLEEMVEFLKPRLLSALLPENGVCIRDTKKILKEKRGHGRFTRCFLTCPHTDSFFDWHHPMLGRISSLDLANDPKIPPPGAVCHLYDNSGNPKHNECQLGSEATKYSFFALDRIDLAMQNLVEYHGQWGERFRVYPGRHYEGQDKCEGIYVESSWFHRDLPEGYQRYKIPLPDLGAWSHCDGW</sequence>
<dbReference type="InParanoid" id="A0A0G4H448"/>
<name>A0A0G4H448_VITBC</name>
<evidence type="ECO:0000313" key="2">
    <source>
        <dbReference type="Proteomes" id="UP000041254"/>
    </source>
</evidence>
<organism evidence="1 2">
    <name type="scientific">Vitrella brassicaformis (strain CCMP3155)</name>
    <dbReference type="NCBI Taxonomy" id="1169540"/>
    <lineage>
        <taxon>Eukaryota</taxon>
        <taxon>Sar</taxon>
        <taxon>Alveolata</taxon>
        <taxon>Colpodellida</taxon>
        <taxon>Vitrellaceae</taxon>
        <taxon>Vitrella</taxon>
    </lineage>
</organism>
<reference evidence="1 2" key="1">
    <citation type="submission" date="2014-11" db="EMBL/GenBank/DDBJ databases">
        <authorList>
            <person name="Zhu J."/>
            <person name="Qi W."/>
            <person name="Song R."/>
        </authorList>
    </citation>
    <scope>NUCLEOTIDE SEQUENCE [LARGE SCALE GENOMIC DNA]</scope>
</reference>
<keyword evidence="2" id="KW-1185">Reference proteome</keyword>
<dbReference type="AlphaFoldDB" id="A0A0G4H448"/>
<accession>A0A0G4H448</accession>
<dbReference type="EMBL" id="CDMY01000989">
    <property type="protein sequence ID" value="CEM38527.1"/>
    <property type="molecule type" value="Genomic_DNA"/>
</dbReference>